<dbReference type="Pfam" id="PF00563">
    <property type="entry name" value="EAL"/>
    <property type="match status" value="1"/>
</dbReference>
<dbReference type="SMART" id="SM00304">
    <property type="entry name" value="HAMP"/>
    <property type="match status" value="1"/>
</dbReference>
<name>A0A7Z7MWT5_9PROT</name>
<dbReference type="AlphaFoldDB" id="A0A7Z7MWT5"/>
<dbReference type="InterPro" id="IPR000014">
    <property type="entry name" value="PAS"/>
</dbReference>
<dbReference type="Pfam" id="PF00672">
    <property type="entry name" value="HAMP"/>
    <property type="match status" value="1"/>
</dbReference>
<dbReference type="PROSITE" id="PS50883">
    <property type="entry name" value="EAL"/>
    <property type="match status" value="1"/>
</dbReference>
<feature type="transmembrane region" description="Helical" evidence="1">
    <location>
        <begin position="6"/>
        <end position="29"/>
    </location>
</feature>
<dbReference type="GO" id="GO:0007165">
    <property type="term" value="P:signal transduction"/>
    <property type="evidence" value="ECO:0007669"/>
    <property type="project" value="InterPro"/>
</dbReference>
<dbReference type="InterPro" id="IPR003660">
    <property type="entry name" value="HAMP_dom"/>
</dbReference>
<evidence type="ECO:0000313" key="8">
    <source>
        <dbReference type="Proteomes" id="UP000242886"/>
    </source>
</evidence>
<proteinExistence type="predicted"/>
<dbReference type="PROSITE" id="PS50885">
    <property type="entry name" value="HAMP"/>
    <property type="match status" value="1"/>
</dbReference>
<dbReference type="NCBIfam" id="TIGR00254">
    <property type="entry name" value="GGDEF"/>
    <property type="match status" value="1"/>
</dbReference>
<dbReference type="InterPro" id="IPR052155">
    <property type="entry name" value="Biofilm_reg_signaling"/>
</dbReference>
<dbReference type="PANTHER" id="PTHR44757">
    <property type="entry name" value="DIGUANYLATE CYCLASE DGCP"/>
    <property type="match status" value="1"/>
</dbReference>
<sequence>MKRTRNSILILPLLVFILFFVVACFSLFYSDWLERKRLISETSVLALDEAGRLARQASYLTSGDVGALEQEILQLRADDSVTQALIVDATGRVLVARQHEWKGLKAPALIEGWSPAHFARIIQSSVADIRVDTEKMRITVLAPYGVSSAAAQTEDVRRGAVFLAHDLSGALERKRKSNFIQRLPDLGLVLLFAIGLAIWIYRSVVAPLRSITDASRRIGSGDLGARVPISDSGEVAELGNHFNSMAEALEHELTARSELSSELQQSYARLTRLTAHLPGIVYQFVMAPDGRFRMPFVSDGIFDKYGCTPEQLAQDATPLLDMVIPEDRAAFDASILESARTLQPWRHEFRIVFPNGDTVWHAGASRPERLDDGSIQWHGFFMDIADRKRSEESQRLSASVFETTGEAIMVTDVRGTIVMVNPAFCRITGYAETEVLGKAQQILSSGRHDHEFYRNVREILQTSGNWVGEIWSRRKNGEQYPEWQNISVVHDNAGNITHYVTVFADLTEIRSAQQEAENLSWRDPLTDLANRALFLRQIDQILASAQRDNGYAAILLIDIDRFKDINEARGLAMGDALLKAIADRLGRALRPDDMLARLNADEFAITLPRLSPTPEDAGREALAVAEKLRTILFESIEIDNETFHLDASIGIAVLPDGPEEASSDALRRADMAMHEAKAEGGARVVFFEAAMGDAVRERFRLERELRLAIGENQLRLYLQPQVDAAGLQVGCEALVRWQHPERGLVPPIMFIPLAESSELIVSLDRWMLAEVCRLLAQLKREGHPLRISVNISPRHFRREDFVDEVKRLLAASGADASYLVLEVTEGMVIGDVNDVIAKMNKLKEMGVQFSMDDFGTGYSSLAYLKRLPIHELKIDKGFIQDSTSDSNDAALVETILSVAQHMNLQVVAEGVETQEQADFLNARAKVIHQGYLFGRPEPVDTWLERHRA</sequence>
<dbReference type="EMBL" id="LT837803">
    <property type="protein sequence ID" value="SMB32333.1"/>
    <property type="molecule type" value="Genomic_DNA"/>
</dbReference>
<accession>A0A7Z7MWT5</accession>
<dbReference type="InterPro" id="IPR001610">
    <property type="entry name" value="PAC"/>
</dbReference>
<dbReference type="PROSITE" id="PS50887">
    <property type="entry name" value="GGDEF"/>
    <property type="match status" value="1"/>
</dbReference>
<keyword evidence="1" id="KW-0812">Transmembrane</keyword>
<dbReference type="Pfam" id="PF08447">
    <property type="entry name" value="PAS_3"/>
    <property type="match status" value="1"/>
</dbReference>
<dbReference type="InterPro" id="IPR035919">
    <property type="entry name" value="EAL_sf"/>
</dbReference>
<gene>
    <name evidence="7" type="ORF">SDENCHOL_21323</name>
</gene>
<dbReference type="CDD" id="cd01948">
    <property type="entry name" value="EAL"/>
    <property type="match status" value="1"/>
</dbReference>
<dbReference type="CDD" id="cd06225">
    <property type="entry name" value="HAMP"/>
    <property type="match status" value="1"/>
</dbReference>
<dbReference type="SUPFAM" id="SSF141868">
    <property type="entry name" value="EAL domain-like"/>
    <property type="match status" value="1"/>
</dbReference>
<dbReference type="NCBIfam" id="TIGR00229">
    <property type="entry name" value="sensory_box"/>
    <property type="match status" value="1"/>
</dbReference>
<dbReference type="InterPro" id="IPR035965">
    <property type="entry name" value="PAS-like_dom_sf"/>
</dbReference>
<evidence type="ECO:0000313" key="7">
    <source>
        <dbReference type="EMBL" id="SMB32333.1"/>
    </source>
</evidence>
<evidence type="ECO:0000259" key="2">
    <source>
        <dbReference type="PROSITE" id="PS50112"/>
    </source>
</evidence>
<reference evidence="7" key="1">
    <citation type="submission" date="2017-03" db="EMBL/GenBank/DDBJ databases">
        <authorList>
            <consortium name="AG Boll"/>
        </authorList>
    </citation>
    <scope>NUCLEOTIDE SEQUENCE [LARGE SCALE GENOMIC DNA]</scope>
    <source>
        <strain evidence="7">Chol</strain>
    </source>
</reference>
<dbReference type="SMART" id="SM00267">
    <property type="entry name" value="GGDEF"/>
    <property type="match status" value="1"/>
</dbReference>
<feature type="domain" description="GGDEF" evidence="6">
    <location>
        <begin position="550"/>
        <end position="689"/>
    </location>
</feature>
<dbReference type="SUPFAM" id="SSF55785">
    <property type="entry name" value="PYP-like sensor domain (PAS domain)"/>
    <property type="match status" value="2"/>
</dbReference>
<feature type="domain" description="PAS" evidence="2">
    <location>
        <begin position="393"/>
        <end position="438"/>
    </location>
</feature>
<dbReference type="Gene3D" id="3.20.20.450">
    <property type="entry name" value="EAL domain"/>
    <property type="match status" value="1"/>
</dbReference>
<dbReference type="InterPro" id="IPR013655">
    <property type="entry name" value="PAS_fold_3"/>
</dbReference>
<dbReference type="SMART" id="SM00091">
    <property type="entry name" value="PAS"/>
    <property type="match status" value="2"/>
</dbReference>
<evidence type="ECO:0000259" key="3">
    <source>
        <dbReference type="PROSITE" id="PS50113"/>
    </source>
</evidence>
<dbReference type="Pfam" id="PF00990">
    <property type="entry name" value="GGDEF"/>
    <property type="match status" value="1"/>
</dbReference>
<feature type="domain" description="PAC" evidence="3">
    <location>
        <begin position="466"/>
        <end position="518"/>
    </location>
</feature>
<dbReference type="InterPro" id="IPR029787">
    <property type="entry name" value="Nucleotide_cyclase"/>
</dbReference>
<dbReference type="InterPro" id="IPR043128">
    <property type="entry name" value="Rev_trsase/Diguanyl_cyclase"/>
</dbReference>
<dbReference type="SMART" id="SM00086">
    <property type="entry name" value="PAC"/>
    <property type="match status" value="2"/>
</dbReference>
<dbReference type="SUPFAM" id="SSF55073">
    <property type="entry name" value="Nucleotide cyclase"/>
    <property type="match status" value="1"/>
</dbReference>
<evidence type="ECO:0000259" key="6">
    <source>
        <dbReference type="PROSITE" id="PS50887"/>
    </source>
</evidence>
<evidence type="ECO:0000256" key="1">
    <source>
        <dbReference type="SAM" id="Phobius"/>
    </source>
</evidence>
<dbReference type="PROSITE" id="PS51257">
    <property type="entry name" value="PROKAR_LIPOPROTEIN"/>
    <property type="match status" value="1"/>
</dbReference>
<dbReference type="Pfam" id="PF13426">
    <property type="entry name" value="PAS_9"/>
    <property type="match status" value="1"/>
</dbReference>
<evidence type="ECO:0000259" key="5">
    <source>
        <dbReference type="PROSITE" id="PS50885"/>
    </source>
</evidence>
<dbReference type="SMART" id="SM00052">
    <property type="entry name" value="EAL"/>
    <property type="match status" value="1"/>
</dbReference>
<protein>
    <submittedName>
        <fullName evidence="7">Response regulator receiver modulated diguanylate cyclase/phosphodiesterase with PAS/PAC sensor(S) (Modular protein)</fullName>
    </submittedName>
</protein>
<dbReference type="Gene3D" id="3.30.70.270">
    <property type="match status" value="1"/>
</dbReference>
<dbReference type="CDD" id="cd01949">
    <property type="entry name" value="GGDEF"/>
    <property type="match status" value="1"/>
</dbReference>
<dbReference type="PANTHER" id="PTHR44757:SF2">
    <property type="entry name" value="BIOFILM ARCHITECTURE MAINTENANCE PROTEIN MBAA"/>
    <property type="match status" value="1"/>
</dbReference>
<dbReference type="Gene3D" id="6.10.340.10">
    <property type="match status" value="1"/>
</dbReference>
<dbReference type="PROSITE" id="PS50112">
    <property type="entry name" value="PAS"/>
    <property type="match status" value="1"/>
</dbReference>
<dbReference type="Gene3D" id="3.30.450.20">
    <property type="entry name" value="PAS domain"/>
    <property type="match status" value="2"/>
</dbReference>
<dbReference type="GO" id="GO:0016020">
    <property type="term" value="C:membrane"/>
    <property type="evidence" value="ECO:0007669"/>
    <property type="project" value="InterPro"/>
</dbReference>
<dbReference type="InterPro" id="IPR001633">
    <property type="entry name" value="EAL_dom"/>
</dbReference>
<dbReference type="CDD" id="cd00130">
    <property type="entry name" value="PAS"/>
    <property type="match status" value="2"/>
</dbReference>
<dbReference type="InterPro" id="IPR000160">
    <property type="entry name" value="GGDEF_dom"/>
</dbReference>
<keyword evidence="8" id="KW-1185">Reference proteome</keyword>
<dbReference type="PROSITE" id="PS50113">
    <property type="entry name" value="PAC"/>
    <property type="match status" value="2"/>
</dbReference>
<feature type="domain" description="PAC" evidence="3">
    <location>
        <begin position="345"/>
        <end position="396"/>
    </location>
</feature>
<feature type="domain" description="HAMP" evidence="5">
    <location>
        <begin position="202"/>
        <end position="254"/>
    </location>
</feature>
<dbReference type="RefSeq" id="WP_172955085.1">
    <property type="nucleotide sequence ID" value="NZ_LT837803.1"/>
</dbReference>
<keyword evidence="1" id="KW-1133">Transmembrane helix</keyword>
<organism evidence="7 8">
    <name type="scientific">Sterolibacterium denitrificans</name>
    <dbReference type="NCBI Taxonomy" id="157592"/>
    <lineage>
        <taxon>Bacteria</taxon>
        <taxon>Pseudomonadati</taxon>
        <taxon>Pseudomonadota</taxon>
        <taxon>Betaproteobacteria</taxon>
        <taxon>Nitrosomonadales</taxon>
        <taxon>Sterolibacteriaceae</taxon>
        <taxon>Sterolibacterium</taxon>
    </lineage>
</organism>
<dbReference type="Proteomes" id="UP000242886">
    <property type="component" value="Chromosome SDENCHOL"/>
</dbReference>
<keyword evidence="1" id="KW-0472">Membrane</keyword>
<dbReference type="InterPro" id="IPR000700">
    <property type="entry name" value="PAS-assoc_C"/>
</dbReference>
<dbReference type="SUPFAM" id="SSF158472">
    <property type="entry name" value="HAMP domain-like"/>
    <property type="match status" value="1"/>
</dbReference>
<evidence type="ECO:0000259" key="4">
    <source>
        <dbReference type="PROSITE" id="PS50883"/>
    </source>
</evidence>
<feature type="domain" description="EAL" evidence="4">
    <location>
        <begin position="698"/>
        <end position="948"/>
    </location>
</feature>